<feature type="transmembrane region" description="Helical" evidence="1">
    <location>
        <begin position="161"/>
        <end position="185"/>
    </location>
</feature>
<keyword evidence="1" id="KW-1133">Transmembrane helix</keyword>
<organism evidence="2 3">
    <name type="scientific">Reticulomyxa filosa</name>
    <dbReference type="NCBI Taxonomy" id="46433"/>
    <lineage>
        <taxon>Eukaryota</taxon>
        <taxon>Sar</taxon>
        <taxon>Rhizaria</taxon>
        <taxon>Retaria</taxon>
        <taxon>Foraminifera</taxon>
        <taxon>Monothalamids</taxon>
        <taxon>Reticulomyxidae</taxon>
        <taxon>Reticulomyxa</taxon>
    </lineage>
</organism>
<gene>
    <name evidence="2" type="ORF">RFI_35917</name>
</gene>
<reference evidence="2 3" key="1">
    <citation type="journal article" date="2013" name="Curr. Biol.">
        <title>The Genome of the Foraminiferan Reticulomyxa filosa.</title>
        <authorList>
            <person name="Glockner G."/>
            <person name="Hulsmann N."/>
            <person name="Schleicher M."/>
            <person name="Noegel A.A."/>
            <person name="Eichinger L."/>
            <person name="Gallinger C."/>
            <person name="Pawlowski J."/>
            <person name="Sierra R."/>
            <person name="Euteneuer U."/>
            <person name="Pillet L."/>
            <person name="Moustafa A."/>
            <person name="Platzer M."/>
            <person name="Groth M."/>
            <person name="Szafranski K."/>
            <person name="Schliwa M."/>
        </authorList>
    </citation>
    <scope>NUCLEOTIDE SEQUENCE [LARGE SCALE GENOMIC DNA]</scope>
</reference>
<dbReference type="EMBL" id="ASPP01038060">
    <property type="protein sequence ID" value="ETO01523.1"/>
    <property type="molecule type" value="Genomic_DNA"/>
</dbReference>
<dbReference type="Proteomes" id="UP000023152">
    <property type="component" value="Unassembled WGS sequence"/>
</dbReference>
<feature type="non-terminal residue" evidence="2">
    <location>
        <position position="1"/>
    </location>
</feature>
<keyword evidence="1" id="KW-0472">Membrane</keyword>
<proteinExistence type="predicted"/>
<evidence type="ECO:0000313" key="3">
    <source>
        <dbReference type="Proteomes" id="UP000023152"/>
    </source>
</evidence>
<evidence type="ECO:0000313" key="2">
    <source>
        <dbReference type="EMBL" id="ETO01523.1"/>
    </source>
</evidence>
<comment type="caution">
    <text evidence="2">The sequence shown here is derived from an EMBL/GenBank/DDBJ whole genome shotgun (WGS) entry which is preliminary data.</text>
</comment>
<keyword evidence="3" id="KW-1185">Reference proteome</keyword>
<protein>
    <submittedName>
        <fullName evidence="2">Uncharacterized protein</fullName>
    </submittedName>
</protein>
<evidence type="ECO:0000256" key="1">
    <source>
        <dbReference type="SAM" id="Phobius"/>
    </source>
</evidence>
<sequence>EKHLFVLFFSCVNLKCYTLYKVGEQIFCCCEKELNYVATRKKEEAVPAERQRQMKKQANLQTKAKINNNKENEKKKKRVKTKMKTQIRIKIKIRANTIKAKTKIKIKTKKKKKRCKGKKGNEESQSHVRIDSLLKIEEEVQKKWYKDLVFESTPQPGKDKFMVTLLCLFFFLCTLWAILFIYLFFF</sequence>
<name>X6LHT9_RETFI</name>
<dbReference type="AlphaFoldDB" id="X6LHT9"/>
<accession>X6LHT9</accession>
<keyword evidence="1" id="KW-0812">Transmembrane</keyword>